<keyword evidence="6" id="KW-1185">Reference proteome</keyword>
<keyword evidence="2 5" id="KW-0238">DNA-binding</keyword>
<organism evidence="5 6">
    <name type="scientific">Nonomuraea africana</name>
    <dbReference type="NCBI Taxonomy" id="46171"/>
    <lineage>
        <taxon>Bacteria</taxon>
        <taxon>Bacillati</taxon>
        <taxon>Actinomycetota</taxon>
        <taxon>Actinomycetes</taxon>
        <taxon>Streptosporangiales</taxon>
        <taxon>Streptosporangiaceae</taxon>
        <taxon>Nonomuraea</taxon>
    </lineage>
</organism>
<dbReference type="EMBL" id="JADBEF010000001">
    <property type="protein sequence ID" value="MBE1559030.1"/>
    <property type="molecule type" value="Genomic_DNA"/>
</dbReference>
<proteinExistence type="predicted"/>
<dbReference type="CDD" id="cd06170">
    <property type="entry name" value="LuxR_C_like"/>
    <property type="match status" value="1"/>
</dbReference>
<dbReference type="PANTHER" id="PTHR43214:SF24">
    <property type="entry name" value="TRANSCRIPTIONAL REGULATORY PROTEIN NARL-RELATED"/>
    <property type="match status" value="1"/>
</dbReference>
<evidence type="ECO:0000313" key="5">
    <source>
        <dbReference type="EMBL" id="MBE1559030.1"/>
    </source>
</evidence>
<accession>A0ABR9KAU6</accession>
<keyword evidence="3" id="KW-0804">Transcription</keyword>
<dbReference type="InterPro" id="IPR039420">
    <property type="entry name" value="WalR-like"/>
</dbReference>
<feature type="domain" description="HTH luxR-type" evidence="4">
    <location>
        <begin position="260"/>
        <end position="325"/>
    </location>
</feature>
<dbReference type="SUPFAM" id="SSF46894">
    <property type="entry name" value="C-terminal effector domain of the bipartite response regulators"/>
    <property type="match status" value="1"/>
</dbReference>
<dbReference type="Proteomes" id="UP000661607">
    <property type="component" value="Unassembled WGS sequence"/>
</dbReference>
<evidence type="ECO:0000259" key="4">
    <source>
        <dbReference type="PROSITE" id="PS50043"/>
    </source>
</evidence>
<evidence type="ECO:0000256" key="1">
    <source>
        <dbReference type="ARBA" id="ARBA00023015"/>
    </source>
</evidence>
<comment type="caution">
    <text evidence="5">The sequence shown here is derived from an EMBL/GenBank/DDBJ whole genome shotgun (WGS) entry which is preliminary data.</text>
</comment>
<evidence type="ECO:0000313" key="6">
    <source>
        <dbReference type="Proteomes" id="UP000661607"/>
    </source>
</evidence>
<dbReference type="SMART" id="SM00421">
    <property type="entry name" value="HTH_LUXR"/>
    <property type="match status" value="1"/>
</dbReference>
<protein>
    <submittedName>
        <fullName evidence="5">DNA-binding CsgD family transcriptional regulator</fullName>
    </submittedName>
</protein>
<keyword evidence="1" id="KW-0805">Transcription regulation</keyword>
<sequence>MSDQTGSSHGDDDRYAQALYQRMQAGGESLAAASAALDLTPVEESRARNRLVRLGLLNPESELTVETTAALMLSLERGHRALDQLVEQHVMRAAVARNYLGLALGDGADIHVEFYPREEHATRLAQRLDDLAATVRHEVVALHPPANWDPRRMGIIHERDKIHVTKGVRVRSMHAQIALADPPMRELLRARAARGIDIRLAPVIPTRMLIYDRHLAIIQADPDDLNAGAVLIRSANVVRSLAAIYDYLWMTASELDDVPRSADGSTLTEQQRAVLRMLAEGAKDDAIARSLGVSTRTVTRVVGELSAMLGAGSRFQAGVRAARLGWLD</sequence>
<dbReference type="PANTHER" id="PTHR43214">
    <property type="entry name" value="TWO-COMPONENT RESPONSE REGULATOR"/>
    <property type="match status" value="1"/>
</dbReference>
<dbReference type="InterPro" id="IPR036388">
    <property type="entry name" value="WH-like_DNA-bd_sf"/>
</dbReference>
<dbReference type="PRINTS" id="PR00038">
    <property type="entry name" value="HTHLUXR"/>
</dbReference>
<dbReference type="Pfam" id="PF00196">
    <property type="entry name" value="GerE"/>
    <property type="match status" value="1"/>
</dbReference>
<reference evidence="5 6" key="1">
    <citation type="submission" date="2020-10" db="EMBL/GenBank/DDBJ databases">
        <title>Sequencing the genomes of 1000 actinobacteria strains.</title>
        <authorList>
            <person name="Klenk H.-P."/>
        </authorList>
    </citation>
    <scope>NUCLEOTIDE SEQUENCE [LARGE SCALE GENOMIC DNA]</scope>
    <source>
        <strain evidence="5 6">DSM 43748</strain>
    </source>
</reference>
<name>A0ABR9KAU6_9ACTN</name>
<evidence type="ECO:0000256" key="2">
    <source>
        <dbReference type="ARBA" id="ARBA00023125"/>
    </source>
</evidence>
<evidence type="ECO:0000256" key="3">
    <source>
        <dbReference type="ARBA" id="ARBA00023163"/>
    </source>
</evidence>
<dbReference type="InterPro" id="IPR000792">
    <property type="entry name" value="Tscrpt_reg_LuxR_C"/>
</dbReference>
<dbReference type="PROSITE" id="PS50043">
    <property type="entry name" value="HTH_LUXR_2"/>
    <property type="match status" value="1"/>
</dbReference>
<gene>
    <name evidence="5" type="ORF">H4W81_001809</name>
</gene>
<dbReference type="InterPro" id="IPR016032">
    <property type="entry name" value="Sig_transdc_resp-reg_C-effctor"/>
</dbReference>
<dbReference type="Gene3D" id="1.10.10.10">
    <property type="entry name" value="Winged helix-like DNA-binding domain superfamily/Winged helix DNA-binding domain"/>
    <property type="match status" value="1"/>
</dbReference>
<dbReference type="GO" id="GO:0003677">
    <property type="term" value="F:DNA binding"/>
    <property type="evidence" value="ECO:0007669"/>
    <property type="project" value="UniProtKB-KW"/>
</dbReference>
<dbReference type="RefSeq" id="WP_192774365.1">
    <property type="nucleotide sequence ID" value="NZ_BAAASY010000017.1"/>
</dbReference>